<comment type="caution">
    <text evidence="2">The sequence shown here is derived from an EMBL/GenBank/DDBJ whole genome shotgun (WGS) entry which is preliminary data.</text>
</comment>
<feature type="region of interest" description="Disordered" evidence="1">
    <location>
        <begin position="91"/>
        <end position="115"/>
    </location>
</feature>
<evidence type="ECO:0000313" key="3">
    <source>
        <dbReference type="Proteomes" id="UP000287033"/>
    </source>
</evidence>
<dbReference type="Proteomes" id="UP000287033">
    <property type="component" value="Unassembled WGS sequence"/>
</dbReference>
<proteinExistence type="predicted"/>
<accession>A0A401RP28</accession>
<evidence type="ECO:0000256" key="1">
    <source>
        <dbReference type="SAM" id="MobiDB-lite"/>
    </source>
</evidence>
<keyword evidence="3" id="KW-1185">Reference proteome</keyword>
<dbReference type="AlphaFoldDB" id="A0A401RP28"/>
<name>A0A401RP28_CHIPU</name>
<reference evidence="2 3" key="1">
    <citation type="journal article" date="2018" name="Nat. Ecol. Evol.">
        <title>Shark genomes provide insights into elasmobranch evolution and the origin of vertebrates.</title>
        <authorList>
            <person name="Hara Y"/>
            <person name="Yamaguchi K"/>
            <person name="Onimaru K"/>
            <person name="Kadota M"/>
            <person name="Koyanagi M"/>
            <person name="Keeley SD"/>
            <person name="Tatsumi K"/>
            <person name="Tanaka K"/>
            <person name="Motone F"/>
            <person name="Kageyama Y"/>
            <person name="Nozu R"/>
            <person name="Adachi N"/>
            <person name="Nishimura O"/>
            <person name="Nakagawa R"/>
            <person name="Tanegashima C"/>
            <person name="Kiyatake I"/>
            <person name="Matsumoto R"/>
            <person name="Murakumo K"/>
            <person name="Nishida K"/>
            <person name="Terakita A"/>
            <person name="Kuratani S"/>
            <person name="Sato K"/>
            <person name="Hyodo S Kuraku.S."/>
        </authorList>
    </citation>
    <scope>NUCLEOTIDE SEQUENCE [LARGE SCALE GENOMIC DNA]</scope>
</reference>
<protein>
    <submittedName>
        <fullName evidence="2">Uncharacterized protein</fullName>
    </submittedName>
</protein>
<gene>
    <name evidence="2" type="ORF">chiPu_0018577</name>
</gene>
<evidence type="ECO:0000313" key="2">
    <source>
        <dbReference type="EMBL" id="GCC19854.1"/>
    </source>
</evidence>
<dbReference type="EMBL" id="BEZZ01001618">
    <property type="protein sequence ID" value="GCC19854.1"/>
    <property type="molecule type" value="Genomic_DNA"/>
</dbReference>
<organism evidence="2 3">
    <name type="scientific">Chiloscyllium punctatum</name>
    <name type="common">Brownbanded bambooshark</name>
    <name type="synonym">Hemiscyllium punctatum</name>
    <dbReference type="NCBI Taxonomy" id="137246"/>
    <lineage>
        <taxon>Eukaryota</taxon>
        <taxon>Metazoa</taxon>
        <taxon>Chordata</taxon>
        <taxon>Craniata</taxon>
        <taxon>Vertebrata</taxon>
        <taxon>Chondrichthyes</taxon>
        <taxon>Elasmobranchii</taxon>
        <taxon>Galeomorphii</taxon>
        <taxon>Galeoidea</taxon>
        <taxon>Orectolobiformes</taxon>
        <taxon>Hemiscylliidae</taxon>
        <taxon>Chiloscyllium</taxon>
    </lineage>
</organism>
<sequence>MLYAGGTAVTVMRMLYAGEGNSGASHTHALCRQNRHCVLELASGAHVVRMLYAGITPACEERRSSACAERGAGWVVSMAVWNLWNIKPSGPGQGGAGDSVWKHRPGADSGGGLKC</sequence>